<feature type="domain" description="DinB-like" evidence="1">
    <location>
        <begin position="29"/>
        <end position="143"/>
    </location>
</feature>
<dbReference type="RefSeq" id="WP_149122697.1">
    <property type="nucleotide sequence ID" value="NZ_VTFL01000002.1"/>
</dbReference>
<comment type="caution">
    <text evidence="2">The sequence shown here is derived from an EMBL/GenBank/DDBJ whole genome shotgun (WGS) entry which is preliminary data.</text>
</comment>
<dbReference type="Pfam" id="PF12867">
    <property type="entry name" value="DinB_2"/>
    <property type="match status" value="1"/>
</dbReference>
<dbReference type="InterPro" id="IPR034660">
    <property type="entry name" value="DinB/YfiT-like"/>
</dbReference>
<dbReference type="AlphaFoldDB" id="A0A7C2GJK9"/>
<dbReference type="InterPro" id="IPR024775">
    <property type="entry name" value="DinB-like"/>
</dbReference>
<sequence>MTTRIERILKYMDDAFKKDRGLWSHSVMDVLENVSSKEATFKKENTHSIWEIVNHLIFGKEYLISILEGKELPSEDDFKTPTDTSEEAWKNTVKKLEETHNKLIEILKSKTDEDLDKNLGEYGTLEDNLYGIISHDCYHAGQIVLLLQLMGINL</sequence>
<gene>
    <name evidence="2" type="ORF">ENU78_01510</name>
</gene>
<evidence type="ECO:0000313" key="2">
    <source>
        <dbReference type="EMBL" id="HGK23121.1"/>
    </source>
</evidence>
<organism evidence="2">
    <name type="scientific">Dictyoglomus thermophilum</name>
    <dbReference type="NCBI Taxonomy" id="14"/>
    <lineage>
        <taxon>Bacteria</taxon>
        <taxon>Pseudomonadati</taxon>
        <taxon>Dictyoglomota</taxon>
        <taxon>Dictyoglomia</taxon>
        <taxon>Dictyoglomales</taxon>
        <taxon>Dictyoglomaceae</taxon>
        <taxon>Dictyoglomus</taxon>
    </lineage>
</organism>
<dbReference type="SUPFAM" id="SSF109854">
    <property type="entry name" value="DinB/YfiT-like putative metalloenzymes"/>
    <property type="match status" value="1"/>
</dbReference>
<dbReference type="EMBL" id="DTDV01000006">
    <property type="protein sequence ID" value="HGK23121.1"/>
    <property type="molecule type" value="Genomic_DNA"/>
</dbReference>
<reference evidence="2" key="1">
    <citation type="journal article" date="2020" name="mSystems">
        <title>Genome- and Community-Level Interaction Insights into Carbon Utilization and Element Cycling Functions of Hydrothermarchaeota in Hydrothermal Sediment.</title>
        <authorList>
            <person name="Zhou Z."/>
            <person name="Liu Y."/>
            <person name="Xu W."/>
            <person name="Pan J."/>
            <person name="Luo Z.H."/>
            <person name="Li M."/>
        </authorList>
    </citation>
    <scope>NUCLEOTIDE SEQUENCE [LARGE SCALE GENOMIC DNA]</scope>
    <source>
        <strain evidence="2">SpSt-70</strain>
    </source>
</reference>
<protein>
    <submittedName>
        <fullName evidence="2">DinB family protein</fullName>
    </submittedName>
</protein>
<name>A0A7C2GJK9_DICTH</name>
<evidence type="ECO:0000259" key="1">
    <source>
        <dbReference type="Pfam" id="PF12867"/>
    </source>
</evidence>
<accession>A0A7C2GJK9</accession>
<proteinExistence type="predicted"/>
<dbReference type="Gene3D" id="1.20.120.450">
    <property type="entry name" value="dinb family like domain"/>
    <property type="match status" value="1"/>
</dbReference>